<evidence type="ECO:0000259" key="2">
    <source>
        <dbReference type="Pfam" id="PF13086"/>
    </source>
</evidence>
<feature type="compositionally biased region" description="Basic and acidic residues" evidence="1">
    <location>
        <begin position="1882"/>
        <end position="1903"/>
    </location>
</feature>
<dbReference type="SUPFAM" id="SSF52540">
    <property type="entry name" value="P-loop containing nucleoside triphosphate hydrolases"/>
    <property type="match status" value="1"/>
</dbReference>
<dbReference type="PANTHER" id="PTHR10887">
    <property type="entry name" value="DNA2/NAM7 HELICASE FAMILY"/>
    <property type="match status" value="1"/>
</dbReference>
<feature type="domain" description="DNA2/NAM7 helicase helicase" evidence="2">
    <location>
        <begin position="1241"/>
        <end position="1617"/>
    </location>
</feature>
<evidence type="ECO:0000313" key="5">
    <source>
        <dbReference type="EMBL" id="KAK8967609.1"/>
    </source>
</evidence>
<dbReference type="PANTHER" id="PTHR10887:SF495">
    <property type="entry name" value="HELICASE SENATAXIN ISOFORM X1-RELATED"/>
    <property type="match status" value="1"/>
</dbReference>
<keyword evidence="5" id="KW-0347">Helicase</keyword>
<feature type="region of interest" description="Disordered" evidence="1">
    <location>
        <begin position="1948"/>
        <end position="2035"/>
    </location>
</feature>
<proteinExistence type="predicted"/>
<dbReference type="InterPro" id="IPR056474">
    <property type="entry name" value="SEN1_barrel"/>
</dbReference>
<organism evidence="5 6">
    <name type="scientific">Platanthera guangdongensis</name>
    <dbReference type="NCBI Taxonomy" id="2320717"/>
    <lineage>
        <taxon>Eukaryota</taxon>
        <taxon>Viridiplantae</taxon>
        <taxon>Streptophyta</taxon>
        <taxon>Embryophyta</taxon>
        <taxon>Tracheophyta</taxon>
        <taxon>Spermatophyta</taxon>
        <taxon>Magnoliopsida</taxon>
        <taxon>Liliopsida</taxon>
        <taxon>Asparagales</taxon>
        <taxon>Orchidaceae</taxon>
        <taxon>Orchidoideae</taxon>
        <taxon>Orchideae</taxon>
        <taxon>Orchidinae</taxon>
        <taxon>Platanthera</taxon>
    </lineage>
</organism>
<accession>A0ABR2MVG5</accession>
<evidence type="ECO:0000256" key="1">
    <source>
        <dbReference type="SAM" id="MobiDB-lite"/>
    </source>
</evidence>
<dbReference type="CDD" id="cd18042">
    <property type="entry name" value="DEXXQc_SETX"/>
    <property type="match status" value="1"/>
</dbReference>
<comment type="caution">
    <text evidence="5">The sequence shown here is derived from an EMBL/GenBank/DDBJ whole genome shotgun (WGS) entry which is preliminary data.</text>
</comment>
<sequence length="2059" mass="230268">MAKRACSRRELLDRWMGIQEEEDEDDPSPTNQLKIRRAKENWFSDCFWFLINLPNESHIWCGYSDLMGPLLETFHNYFNDKSSDSPLKLIWKRISSELRQCMQCIFHHHHAQESYTLEYESDVVGPLLKVLCMLDEERVAEHIEKINARMKSGEYDADSYCIEVVCIMFEVLTYPVLLEDQCLVNEFQNFLGAVDNYHDVTLAGGQQYLGVYALLFLKSGRARAIGVRLAACMGKLRGPALVNSLKNLSLHSSLRQPAFDLITTIIISDSSALIALKQKIYAVSKSKLSTNANFINEDDEPTFSEDVEEKDNNCWMEFSTQSMLASSECTCWKCVPMLWITALFELDPATLPIKFSKALFWALSRVSVLELNFNVDMLLSVKDWFTIHASEISSSFGWQIPTGFDDGGEGKESRNSVRASSSMCIPLLRAFKRLAAEFISQLEKLELQKQWTWEPRMAESIILSLADPDDVVRKAGKIILEHMSSNRLLTSGLQFLCSSASSLSSVLLGLRFMFKQIYGSPLMDSFHNLHHVFFVTGKLLKEFVRSSTKAPSCPKKYPSRGSLSSQGGFLLQPFIDHLPASPHECQPNLVGIKSWEKFSCLLSVVMWSPVLKCLVEGKELINNTKCQMTCVRLLETLPAIYGNLCLSKSSEHMVHGDYNLSDFTWLSDLVDWGRSHLVVVVRHWKQCMLSLLNIFKDSYGDSRSSMTSTIEKIISYDTVTVDSLQEQMLHLMVSLSHISPTSKVGQVPKSKSLPFELHSQKNVSGPVSSFDSSLIYDYKMNNKPKEKEFIILSDDEPEKMPYMEEVASRCTNSGSHRLTNSSLPVTGKRFLSVGYTESMISNSKCDVLDPFPSGIFVEDNLCSSSEEDNVVINKPSSISDSVANTIDGSSVQGIVNIKGANNAVRSSSLVNSSHSAPNIRPPNCQSLAEVLPAHPEKEVALIKHFVQDDIDDPLELALDHTSHKKSVVSKPSILAPKRKVIQLQMPANNIALNKPDISSRRLRPPRLDVWFKSILELDYFVVAGLYSAYGDEKTTSNLNKVPLHFQSLDHYIKIFQPLVLEEFKAQLHNSFLESSVENKHCGSLFVVSVERIDDFHIIRGCPDEEFTTSPGCMENDLILLTKEPLENSVQTTHVLGKVERREKSDKKFSTILVIKLYLPDSSSRLNKVKRLLIERSKWFLNKVMNITSQLREFQALSSLNVVPMLPIILNPVDHSLGHTEPQKVDLSKLSQSMQEMFKSSFNSSQLWAISVAIRAQTSRKFELSLIQGPPGTGKTRTIVAIISALLSLQRVSKNYSCAVLSDRNREINTLPNSRTHITHSAEVARAWQGAAFAKQLLKDTEKGSSIPRDSFLKGRVLICAQSNAAVDELVSRISEGLCGNDGKLYKPFIVRVGNAKTVHPNSLPFFIDTLVELRLTEDRTAVRNADGGNDSSIETSNTLRSKLEKLVESIQHYESKRVKAKDGVADSKAVTGDDMSNKVDIYEMSDTEMGAKLSNLYREKRKIYQDLAYAQAKEKKTSEESRALKHKIRKSILREAEIVVTTLSGCGGDLYGVCYESTSSSNSGRFTDQCFFDVVVVDEAAQALEPATLIPLQLLKSSGAKCVMVGDPKQLPATVLSSVASKFLYECSMFERLQRAGYPVILLTEQYRMHPEICSFPSSHFYDNKLLNGVDAASKSAQFHGHTCLGPYMFFDIPDGREQHGKSFGSMSLYNEAEAEAAISILKFLRNRYSSDFTTRKIGIITPYKSQLHLLRSQFSKVFGSSAVYDMEFNTIDGFQGREVDILILTTVRSSIPDAKSAWSSSVGIGFVADIRRMNVALTRAKISLWIVGNASTLQKNPHWGALVQNAKERSLFMSVSRPYDSFFEKGPSFTGGNSCSSRSVKKNDPAKSEVEPDKIRGRDAYRKKTKSVGGKEPVNSKMTSNSEGNSRLAKDKNRISAAHEEEYINLLKNKDSSTSSGKSLQKTSRGSKGVNKSILEKVQLQADSHPKTATKDKLINKIPTTSEEVRREGSNEKSMPSDVKTAAKDLLASRKRQRDDIEALLPSALISSKKSIKKPPPP</sequence>
<evidence type="ECO:0000259" key="4">
    <source>
        <dbReference type="Pfam" id="PF23576"/>
    </source>
</evidence>
<keyword evidence="5" id="KW-0378">Hydrolase</keyword>
<dbReference type="InterPro" id="IPR047187">
    <property type="entry name" value="SF1_C_Upf1"/>
</dbReference>
<dbReference type="GO" id="GO:0004386">
    <property type="term" value="F:helicase activity"/>
    <property type="evidence" value="ECO:0007669"/>
    <property type="project" value="UniProtKB-KW"/>
</dbReference>
<dbReference type="InterPro" id="IPR045055">
    <property type="entry name" value="DNA2/NAM7-like"/>
</dbReference>
<keyword evidence="5" id="KW-0547">Nucleotide-binding</keyword>
<feature type="compositionally biased region" description="Polar residues" evidence="1">
    <location>
        <begin position="1953"/>
        <end position="1967"/>
    </location>
</feature>
<dbReference type="EMBL" id="JBBWWR010000004">
    <property type="protein sequence ID" value="KAK8967609.1"/>
    <property type="molecule type" value="Genomic_DNA"/>
</dbReference>
<protein>
    <submittedName>
        <fullName evidence="5">Helicase MAGATAMA 3</fullName>
    </submittedName>
</protein>
<dbReference type="InterPro" id="IPR027417">
    <property type="entry name" value="P-loop_NTPase"/>
</dbReference>
<feature type="region of interest" description="Disordered" evidence="1">
    <location>
        <begin position="1869"/>
        <end position="1936"/>
    </location>
</feature>
<name>A0ABR2MVG5_9ASPA</name>
<keyword evidence="5" id="KW-0067">ATP-binding</keyword>
<dbReference type="InterPro" id="IPR041679">
    <property type="entry name" value="DNA2/NAM7-like_C"/>
</dbReference>
<feature type="compositionally biased region" description="Polar residues" evidence="1">
    <location>
        <begin position="1917"/>
        <end position="1926"/>
    </location>
</feature>
<dbReference type="Pfam" id="PF13087">
    <property type="entry name" value="AAA_12"/>
    <property type="match status" value="1"/>
</dbReference>
<keyword evidence="6" id="KW-1185">Reference proteome</keyword>
<dbReference type="Proteomes" id="UP001412067">
    <property type="component" value="Unassembled WGS sequence"/>
</dbReference>
<dbReference type="Pfam" id="PF13086">
    <property type="entry name" value="AAA_11"/>
    <property type="match status" value="1"/>
</dbReference>
<dbReference type="Pfam" id="PF23576">
    <property type="entry name" value="SEN1_barrel"/>
    <property type="match status" value="1"/>
</dbReference>
<evidence type="ECO:0000313" key="6">
    <source>
        <dbReference type="Proteomes" id="UP001412067"/>
    </source>
</evidence>
<gene>
    <name evidence="5" type="primary">MAA3</name>
    <name evidence="5" type="ORF">KSP40_PGU011612</name>
</gene>
<feature type="domain" description="Helicase SEN1 beta-barrel" evidence="4">
    <location>
        <begin position="1078"/>
        <end position="1183"/>
    </location>
</feature>
<reference evidence="5 6" key="1">
    <citation type="journal article" date="2022" name="Nat. Plants">
        <title>Genomes of leafy and leafless Platanthera orchids illuminate the evolution of mycoheterotrophy.</title>
        <authorList>
            <person name="Li M.H."/>
            <person name="Liu K.W."/>
            <person name="Li Z."/>
            <person name="Lu H.C."/>
            <person name="Ye Q.L."/>
            <person name="Zhang D."/>
            <person name="Wang J.Y."/>
            <person name="Li Y.F."/>
            <person name="Zhong Z.M."/>
            <person name="Liu X."/>
            <person name="Yu X."/>
            <person name="Liu D.K."/>
            <person name="Tu X.D."/>
            <person name="Liu B."/>
            <person name="Hao Y."/>
            <person name="Liao X.Y."/>
            <person name="Jiang Y.T."/>
            <person name="Sun W.H."/>
            <person name="Chen J."/>
            <person name="Chen Y.Q."/>
            <person name="Ai Y."/>
            <person name="Zhai J.W."/>
            <person name="Wu S.S."/>
            <person name="Zhou Z."/>
            <person name="Hsiao Y.Y."/>
            <person name="Wu W.L."/>
            <person name="Chen Y.Y."/>
            <person name="Lin Y.F."/>
            <person name="Hsu J.L."/>
            <person name="Li C.Y."/>
            <person name="Wang Z.W."/>
            <person name="Zhao X."/>
            <person name="Zhong W.Y."/>
            <person name="Ma X.K."/>
            <person name="Ma L."/>
            <person name="Huang J."/>
            <person name="Chen G.Z."/>
            <person name="Huang M.Z."/>
            <person name="Huang L."/>
            <person name="Peng D.H."/>
            <person name="Luo Y.B."/>
            <person name="Zou S.Q."/>
            <person name="Chen S.P."/>
            <person name="Lan S."/>
            <person name="Tsai W.C."/>
            <person name="Van de Peer Y."/>
            <person name="Liu Z.J."/>
        </authorList>
    </citation>
    <scope>NUCLEOTIDE SEQUENCE [LARGE SCALE GENOMIC DNA]</scope>
    <source>
        <strain evidence="5">Lor288</strain>
    </source>
</reference>
<evidence type="ECO:0000259" key="3">
    <source>
        <dbReference type="Pfam" id="PF13087"/>
    </source>
</evidence>
<dbReference type="CDD" id="cd18808">
    <property type="entry name" value="SF1_C_Upf1"/>
    <property type="match status" value="1"/>
</dbReference>
<dbReference type="Gene3D" id="3.40.50.300">
    <property type="entry name" value="P-loop containing nucleotide triphosphate hydrolases"/>
    <property type="match status" value="2"/>
</dbReference>
<dbReference type="InterPro" id="IPR041677">
    <property type="entry name" value="DNA2/NAM7_AAA_11"/>
</dbReference>
<feature type="compositionally biased region" description="Basic and acidic residues" evidence="1">
    <location>
        <begin position="1985"/>
        <end position="1996"/>
    </location>
</feature>
<feature type="domain" description="DNA2/NAM7 helicase-like C-terminal" evidence="3">
    <location>
        <begin position="1625"/>
        <end position="1831"/>
    </location>
</feature>